<feature type="compositionally biased region" description="Polar residues" evidence="1">
    <location>
        <begin position="12"/>
        <end position="21"/>
    </location>
</feature>
<dbReference type="EMBL" id="CM000768">
    <property type="protein sequence ID" value="OQU77817.1"/>
    <property type="molecule type" value="Genomic_DNA"/>
</dbReference>
<feature type="region of interest" description="Disordered" evidence="1">
    <location>
        <begin position="310"/>
        <end position="341"/>
    </location>
</feature>
<protein>
    <submittedName>
        <fullName evidence="2">Uncharacterized protein</fullName>
    </submittedName>
</protein>
<accession>A0A1Z5R216</accession>
<feature type="region of interest" description="Disordered" evidence="1">
    <location>
        <begin position="276"/>
        <end position="295"/>
    </location>
</feature>
<sequence length="341" mass="39203">MGTPREGRISLSDVTNINTPACSEEQLKREERNRKQREYRARKRAQETDEEREERNKRQREYRARRKAETSALSNILDQPGTHSTYGTPSSAVLQPLCEGCIVTPNMNIVDMDMAGTLAGVGQASPSHTLDSEIFTGPPSVQDKENQSPCHSPIWLHRNNNYVRVRHQVFGDNASQQSSQIVQDPVSSSIVNKLLRREKYNNMEASKKQTLLEKKRDYAREKRMSTHEAMHRTPNCNAQRTDISPPLQTLNGSIEPEHEYDASLFQPAHPDLQEYDEEEDHLEDMEDEIEDDETRQFCGEEEGFESYRIYANGTADNDTDDPYDHVYQNLPDQHHVLKKST</sequence>
<evidence type="ECO:0000256" key="1">
    <source>
        <dbReference type="SAM" id="MobiDB-lite"/>
    </source>
</evidence>
<reference evidence="2 3" key="1">
    <citation type="journal article" date="2009" name="Nature">
        <title>The Sorghum bicolor genome and the diversification of grasses.</title>
        <authorList>
            <person name="Paterson A.H."/>
            <person name="Bowers J.E."/>
            <person name="Bruggmann R."/>
            <person name="Dubchak I."/>
            <person name="Grimwood J."/>
            <person name="Gundlach H."/>
            <person name="Haberer G."/>
            <person name="Hellsten U."/>
            <person name="Mitros T."/>
            <person name="Poliakov A."/>
            <person name="Schmutz J."/>
            <person name="Spannagl M."/>
            <person name="Tang H."/>
            <person name="Wang X."/>
            <person name="Wicker T."/>
            <person name="Bharti A.K."/>
            <person name="Chapman J."/>
            <person name="Feltus F.A."/>
            <person name="Gowik U."/>
            <person name="Grigoriev I.V."/>
            <person name="Lyons E."/>
            <person name="Maher C.A."/>
            <person name="Martis M."/>
            <person name="Narechania A."/>
            <person name="Otillar R.P."/>
            <person name="Penning B.W."/>
            <person name="Salamov A.A."/>
            <person name="Wang Y."/>
            <person name="Zhang L."/>
            <person name="Carpita N.C."/>
            <person name="Freeling M."/>
            <person name="Gingle A.R."/>
            <person name="Hash C.T."/>
            <person name="Keller B."/>
            <person name="Klein P."/>
            <person name="Kresovich S."/>
            <person name="McCann M.C."/>
            <person name="Ming R."/>
            <person name="Peterson D.G."/>
            <person name="Mehboob-ur-Rahman"/>
            <person name="Ware D."/>
            <person name="Westhoff P."/>
            <person name="Mayer K.F."/>
            <person name="Messing J."/>
            <person name="Rokhsar D.S."/>
        </authorList>
    </citation>
    <scope>NUCLEOTIDE SEQUENCE [LARGE SCALE GENOMIC DNA]</scope>
    <source>
        <strain evidence="3">cv. BTx623</strain>
    </source>
</reference>
<name>A0A1Z5R216_SORBI</name>
<dbReference type="Gramene" id="OQU77817">
    <property type="protein sequence ID" value="OQU77817"/>
    <property type="gene ID" value="SORBI_3009G107140"/>
</dbReference>
<feature type="compositionally biased region" description="Polar residues" evidence="1">
    <location>
        <begin position="71"/>
        <end position="84"/>
    </location>
</feature>
<gene>
    <name evidence="2" type="ORF">SORBI_3009G107140</name>
</gene>
<dbReference type="OMA" id="RMSTHEA"/>
<organism evidence="2 3">
    <name type="scientific">Sorghum bicolor</name>
    <name type="common">Sorghum</name>
    <name type="synonym">Sorghum vulgare</name>
    <dbReference type="NCBI Taxonomy" id="4558"/>
    <lineage>
        <taxon>Eukaryota</taxon>
        <taxon>Viridiplantae</taxon>
        <taxon>Streptophyta</taxon>
        <taxon>Embryophyta</taxon>
        <taxon>Tracheophyta</taxon>
        <taxon>Spermatophyta</taxon>
        <taxon>Magnoliopsida</taxon>
        <taxon>Liliopsida</taxon>
        <taxon>Poales</taxon>
        <taxon>Poaceae</taxon>
        <taxon>PACMAD clade</taxon>
        <taxon>Panicoideae</taxon>
        <taxon>Andropogonodae</taxon>
        <taxon>Andropogoneae</taxon>
        <taxon>Sorghinae</taxon>
        <taxon>Sorghum</taxon>
    </lineage>
</organism>
<keyword evidence="3" id="KW-1185">Reference proteome</keyword>
<feature type="region of interest" description="Disordered" evidence="1">
    <location>
        <begin position="1"/>
        <end position="84"/>
    </location>
</feature>
<proteinExistence type="predicted"/>
<evidence type="ECO:0000313" key="2">
    <source>
        <dbReference type="EMBL" id="OQU77817.1"/>
    </source>
</evidence>
<feature type="compositionally biased region" description="Basic and acidic residues" evidence="1">
    <location>
        <begin position="25"/>
        <end position="62"/>
    </location>
</feature>
<evidence type="ECO:0000313" key="3">
    <source>
        <dbReference type="Proteomes" id="UP000000768"/>
    </source>
</evidence>
<dbReference type="AlphaFoldDB" id="A0A1Z5R216"/>
<reference evidence="3" key="2">
    <citation type="journal article" date="2018" name="Plant J.">
        <title>The Sorghum bicolor reference genome: improved assembly, gene annotations, a transcriptome atlas, and signatures of genome organization.</title>
        <authorList>
            <person name="McCormick R.F."/>
            <person name="Truong S.K."/>
            <person name="Sreedasyam A."/>
            <person name="Jenkins J."/>
            <person name="Shu S."/>
            <person name="Sims D."/>
            <person name="Kennedy M."/>
            <person name="Amirebrahimi M."/>
            <person name="Weers B.D."/>
            <person name="McKinley B."/>
            <person name="Mattison A."/>
            <person name="Morishige D.T."/>
            <person name="Grimwood J."/>
            <person name="Schmutz J."/>
            <person name="Mullet J.E."/>
        </authorList>
    </citation>
    <scope>NUCLEOTIDE SEQUENCE [LARGE SCALE GENOMIC DNA]</scope>
    <source>
        <strain evidence="3">cv. BTx623</strain>
    </source>
</reference>
<dbReference type="InParanoid" id="A0A1Z5R216"/>
<dbReference type="Proteomes" id="UP000000768">
    <property type="component" value="Chromosome 9"/>
</dbReference>